<dbReference type="EMBL" id="UZAK01044424">
    <property type="protein sequence ID" value="VDP72456.1"/>
    <property type="molecule type" value="Genomic_DNA"/>
</dbReference>
<protein>
    <submittedName>
        <fullName evidence="3">UBC core domain-containing protein</fullName>
    </submittedName>
</protein>
<proteinExistence type="predicted"/>
<accession>A0A183KZL2</accession>
<evidence type="ECO:0000313" key="2">
    <source>
        <dbReference type="Proteomes" id="UP000279833"/>
    </source>
</evidence>
<evidence type="ECO:0000313" key="1">
    <source>
        <dbReference type="EMBL" id="VDP72456.1"/>
    </source>
</evidence>
<sequence>MLLQYRHQGKRFKDRGTHIANWFGVVALQLPYLDPPYPQTRLKIRILAFGPLNFVNNTPSTKMHWLQNFQSELNRLDAIIQRCLRRMCRVTTTGTLISQLNEAGPTYAR</sequence>
<reference evidence="3" key="1">
    <citation type="submission" date="2016-06" db="UniProtKB">
        <authorList>
            <consortium name="WormBaseParasite"/>
        </authorList>
    </citation>
    <scope>IDENTIFICATION</scope>
</reference>
<dbReference type="WBParaSite" id="SCUD_0002051201-mRNA-1">
    <property type="protein sequence ID" value="SCUD_0002051201-mRNA-1"/>
    <property type="gene ID" value="SCUD_0002051201"/>
</dbReference>
<gene>
    <name evidence="1" type="ORF">SCUD_LOCUS20509</name>
</gene>
<keyword evidence="2" id="KW-1185">Reference proteome</keyword>
<dbReference type="Proteomes" id="UP000279833">
    <property type="component" value="Unassembled WGS sequence"/>
</dbReference>
<name>A0A183KZL2_9TREM</name>
<dbReference type="AlphaFoldDB" id="A0A183KZL2"/>
<organism evidence="3">
    <name type="scientific">Schistosoma curassoni</name>
    <dbReference type="NCBI Taxonomy" id="6186"/>
    <lineage>
        <taxon>Eukaryota</taxon>
        <taxon>Metazoa</taxon>
        <taxon>Spiralia</taxon>
        <taxon>Lophotrochozoa</taxon>
        <taxon>Platyhelminthes</taxon>
        <taxon>Trematoda</taxon>
        <taxon>Digenea</taxon>
        <taxon>Strigeidida</taxon>
        <taxon>Schistosomatoidea</taxon>
        <taxon>Schistosomatidae</taxon>
        <taxon>Schistosoma</taxon>
    </lineage>
</organism>
<reference evidence="1 2" key="2">
    <citation type="submission" date="2018-11" db="EMBL/GenBank/DDBJ databases">
        <authorList>
            <consortium name="Pathogen Informatics"/>
        </authorList>
    </citation>
    <scope>NUCLEOTIDE SEQUENCE [LARGE SCALE GENOMIC DNA]</scope>
    <source>
        <strain evidence="1">Dakar</strain>
        <strain evidence="2">Dakar, Senegal</strain>
    </source>
</reference>
<evidence type="ECO:0000313" key="3">
    <source>
        <dbReference type="WBParaSite" id="SCUD_0002051201-mRNA-1"/>
    </source>
</evidence>